<evidence type="ECO:0000313" key="1">
    <source>
        <dbReference type="EMBL" id="MFD5099818.1"/>
    </source>
</evidence>
<proteinExistence type="predicted"/>
<accession>A0ABW6FJF5</accession>
<organism evidence="1 2">
    <name type="scientific">Streptomyces albidochromogenes</name>
    <dbReference type="NCBI Taxonomy" id="329524"/>
    <lineage>
        <taxon>Bacteria</taxon>
        <taxon>Bacillati</taxon>
        <taxon>Actinomycetota</taxon>
        <taxon>Actinomycetes</taxon>
        <taxon>Kitasatosporales</taxon>
        <taxon>Streptomycetaceae</taxon>
        <taxon>Streptomyces</taxon>
    </lineage>
</organism>
<keyword evidence="2" id="KW-1185">Reference proteome</keyword>
<comment type="caution">
    <text evidence="1">The sequence shown here is derived from an EMBL/GenBank/DDBJ whole genome shotgun (WGS) entry which is preliminary data.</text>
</comment>
<dbReference type="Proteomes" id="UP001598448">
    <property type="component" value="Unassembled WGS sequence"/>
</dbReference>
<reference evidence="1 2" key="1">
    <citation type="submission" date="2024-09" db="EMBL/GenBank/DDBJ databases">
        <title>The Natural Products Discovery Center: Release of the First 8490 Sequenced Strains for Exploring Actinobacteria Biosynthetic Diversity.</title>
        <authorList>
            <person name="Kalkreuter E."/>
            <person name="Kautsar S.A."/>
            <person name="Yang D."/>
            <person name="Bader C.D."/>
            <person name="Teijaro C.N."/>
            <person name="Fluegel L."/>
            <person name="Davis C.M."/>
            <person name="Simpson J.R."/>
            <person name="Lauterbach L."/>
            <person name="Steele A.D."/>
            <person name="Gui C."/>
            <person name="Meng S."/>
            <person name="Li G."/>
            <person name="Viehrig K."/>
            <person name="Ye F."/>
            <person name="Su P."/>
            <person name="Kiefer A.F."/>
            <person name="Nichols A."/>
            <person name="Cepeda A.J."/>
            <person name="Yan W."/>
            <person name="Fan B."/>
            <person name="Jiang Y."/>
            <person name="Adhikari A."/>
            <person name="Zheng C.-J."/>
            <person name="Schuster L."/>
            <person name="Cowan T.M."/>
            <person name="Smanski M.J."/>
            <person name="Chevrette M.G."/>
            <person name="De Carvalho L.P.S."/>
            <person name="Shen B."/>
        </authorList>
    </citation>
    <scope>NUCLEOTIDE SEQUENCE [LARGE SCALE GENOMIC DNA]</scope>
    <source>
        <strain evidence="1 2">NPDC058348</strain>
    </source>
</reference>
<sequence length="211" mass="23536">MSNDIAYPVFCSPDPVLALSMARRLMMFGHCEDSNVSLYGELRSVDEVLRGAKELPEGWFRGQERYGEFDDRVPFEDRPAWLVGVRGAGLPTDPTAYEGRLPVEYELLDQPVGSLEHVFTAAIGPSVGEINWHDLCWPDAPEVGFHGESKHAEVTLLLNTSTRQYDEPADHHTVLVHVRSVNIDGRQRGEPYAHWIAGQVGLTVIGPGQRF</sequence>
<evidence type="ECO:0000313" key="2">
    <source>
        <dbReference type="Proteomes" id="UP001598448"/>
    </source>
</evidence>
<gene>
    <name evidence="1" type="ORF">ACFWJN_12735</name>
</gene>
<dbReference type="RefSeq" id="WP_386713061.1">
    <property type="nucleotide sequence ID" value="NZ_JBHXIJ010000070.1"/>
</dbReference>
<name>A0ABW6FJF5_9ACTN</name>
<dbReference type="EMBL" id="JBHXIJ010000070">
    <property type="protein sequence ID" value="MFD5099818.1"/>
    <property type="molecule type" value="Genomic_DNA"/>
</dbReference>
<protein>
    <submittedName>
        <fullName evidence="1">Uncharacterized protein</fullName>
    </submittedName>
</protein>